<dbReference type="OrthoDB" id="8135650at2"/>
<sequence>MAQAELRSLEEIRRDAERARAGLTETVQQLRTSVDKTAGDIRERIAPEAIKSEVSGYLKSRGEAMLDSITEAVRANPLQAVAIGASVAVPALRVIRAIPVPILLVGAGLYLAGTKKGQAVARQANDITRDLASEAGRRARELGSELSEAASATRDYAADRLDAVSGAVASGASQLRDTADDLQHRAAGVGASISASVHDLRQQAGDAAERLSAQGAAVSAEARRTAQQTAATIGDGVAATASRVRETAEQVAEAGLASAGRARERTVEFGHRASESIEQAGRNLAQTAARNPLLVAGLGVVIGGLIASSLPRSRIEQQWVGPAARDVAEGARDLFERTKDAGVQAFEQATEPQRSQPHDQHGRADQQRAATTETPPFNKQG</sequence>
<accession>A0A318TGG7</accession>
<evidence type="ECO:0000313" key="4">
    <source>
        <dbReference type="Proteomes" id="UP000248148"/>
    </source>
</evidence>
<gene>
    <name evidence="3" type="ORF">BJ122_10910</name>
</gene>
<proteinExistence type="predicted"/>
<feature type="coiled-coil region" evidence="1">
    <location>
        <begin position="6"/>
        <end position="33"/>
    </location>
</feature>
<protein>
    <submittedName>
        <fullName evidence="3">Uncharacterized protein</fullName>
    </submittedName>
</protein>
<evidence type="ECO:0000313" key="3">
    <source>
        <dbReference type="EMBL" id="PYF02880.1"/>
    </source>
</evidence>
<evidence type="ECO:0000256" key="1">
    <source>
        <dbReference type="SAM" id="Coils"/>
    </source>
</evidence>
<feature type="region of interest" description="Disordered" evidence="2">
    <location>
        <begin position="336"/>
        <end position="381"/>
    </location>
</feature>
<dbReference type="Gene3D" id="1.20.120.20">
    <property type="entry name" value="Apolipoprotein"/>
    <property type="match status" value="1"/>
</dbReference>
<keyword evidence="1" id="KW-0175">Coiled coil</keyword>
<dbReference type="RefSeq" id="WP_110780733.1">
    <property type="nucleotide sequence ID" value="NZ_QJTI01000009.1"/>
</dbReference>
<organism evidence="3 4">
    <name type="scientific">Rhodopseudomonas faecalis</name>
    <dbReference type="NCBI Taxonomy" id="99655"/>
    <lineage>
        <taxon>Bacteria</taxon>
        <taxon>Pseudomonadati</taxon>
        <taxon>Pseudomonadota</taxon>
        <taxon>Alphaproteobacteria</taxon>
        <taxon>Hyphomicrobiales</taxon>
        <taxon>Nitrobacteraceae</taxon>
        <taxon>Rhodopseudomonas</taxon>
    </lineage>
</organism>
<feature type="compositionally biased region" description="Basic and acidic residues" evidence="2">
    <location>
        <begin position="356"/>
        <end position="366"/>
    </location>
</feature>
<comment type="caution">
    <text evidence="3">The sequence shown here is derived from an EMBL/GenBank/DDBJ whole genome shotgun (WGS) entry which is preliminary data.</text>
</comment>
<dbReference type="PANTHER" id="PTHR47372:SF11">
    <property type="entry name" value="RE19971P"/>
    <property type="match status" value="1"/>
</dbReference>
<evidence type="ECO:0000256" key="2">
    <source>
        <dbReference type="SAM" id="MobiDB-lite"/>
    </source>
</evidence>
<keyword evidence="4" id="KW-1185">Reference proteome</keyword>
<dbReference type="EMBL" id="QJTI01000009">
    <property type="protein sequence ID" value="PYF02880.1"/>
    <property type="molecule type" value="Genomic_DNA"/>
</dbReference>
<dbReference type="Proteomes" id="UP000248148">
    <property type="component" value="Unassembled WGS sequence"/>
</dbReference>
<reference evidence="3 4" key="1">
    <citation type="submission" date="2018-06" db="EMBL/GenBank/DDBJ databases">
        <title>Genomic Encyclopedia of Archaeal and Bacterial Type Strains, Phase II (KMG-II): from individual species to whole genera.</title>
        <authorList>
            <person name="Goeker M."/>
        </authorList>
    </citation>
    <scope>NUCLEOTIDE SEQUENCE [LARGE SCALE GENOMIC DNA]</scope>
    <source>
        <strain evidence="3 4">JCM 11668</strain>
    </source>
</reference>
<dbReference type="PANTHER" id="PTHR47372">
    <property type="entry name" value="DAUER UP-REGULATED-RELATED"/>
    <property type="match status" value="1"/>
</dbReference>
<dbReference type="AlphaFoldDB" id="A0A318TGG7"/>
<feature type="compositionally biased region" description="Polar residues" evidence="2">
    <location>
        <begin position="368"/>
        <end position="381"/>
    </location>
</feature>
<name>A0A318TGG7_9BRAD</name>